<comment type="subcellular location">
    <subcellularLocation>
        <location evidence="1">Membrane</location>
        <topology evidence="1">Multi-pass membrane protein</topology>
    </subcellularLocation>
</comment>
<evidence type="ECO:0000256" key="2">
    <source>
        <dbReference type="ARBA" id="ARBA00008333"/>
    </source>
</evidence>
<accession>A0A5R8KA83</accession>
<evidence type="ECO:0008006" key="10">
    <source>
        <dbReference type="Google" id="ProtNLM"/>
    </source>
</evidence>
<evidence type="ECO:0000313" key="8">
    <source>
        <dbReference type="EMBL" id="TLD69233.1"/>
    </source>
</evidence>
<dbReference type="EMBL" id="VAUV01000015">
    <property type="protein sequence ID" value="TLD69233.1"/>
    <property type="molecule type" value="Genomic_DNA"/>
</dbReference>
<keyword evidence="9" id="KW-1185">Reference proteome</keyword>
<dbReference type="Proteomes" id="UP000306196">
    <property type="component" value="Unassembled WGS sequence"/>
</dbReference>
<feature type="transmembrane region" description="Helical" evidence="6">
    <location>
        <begin position="640"/>
        <end position="664"/>
    </location>
</feature>
<protein>
    <recommendedName>
        <fullName evidence="10">Iron permease</fullName>
    </recommendedName>
</protein>
<evidence type="ECO:0000256" key="4">
    <source>
        <dbReference type="ARBA" id="ARBA00022989"/>
    </source>
</evidence>
<evidence type="ECO:0000256" key="1">
    <source>
        <dbReference type="ARBA" id="ARBA00004141"/>
    </source>
</evidence>
<dbReference type="OrthoDB" id="8215804at2"/>
<name>A0A5R8KA83_9BACT</name>
<keyword evidence="3 6" id="KW-0812">Transmembrane</keyword>
<feature type="transmembrane region" description="Helical" evidence="6">
    <location>
        <begin position="727"/>
        <end position="744"/>
    </location>
</feature>
<feature type="transmembrane region" description="Helical" evidence="6">
    <location>
        <begin position="560"/>
        <end position="583"/>
    </location>
</feature>
<feature type="signal peptide" evidence="7">
    <location>
        <begin position="1"/>
        <end position="26"/>
    </location>
</feature>
<organism evidence="8 9">
    <name type="scientific">Phragmitibacter flavus</name>
    <dbReference type="NCBI Taxonomy" id="2576071"/>
    <lineage>
        <taxon>Bacteria</taxon>
        <taxon>Pseudomonadati</taxon>
        <taxon>Verrucomicrobiota</taxon>
        <taxon>Verrucomicrobiia</taxon>
        <taxon>Verrucomicrobiales</taxon>
        <taxon>Verrucomicrobiaceae</taxon>
        <taxon>Phragmitibacter</taxon>
    </lineage>
</organism>
<keyword evidence="7" id="KW-0732">Signal</keyword>
<dbReference type="PANTHER" id="PTHR31632">
    <property type="entry name" value="IRON TRANSPORTER FTH1"/>
    <property type="match status" value="1"/>
</dbReference>
<evidence type="ECO:0000256" key="6">
    <source>
        <dbReference type="SAM" id="Phobius"/>
    </source>
</evidence>
<evidence type="ECO:0000313" key="9">
    <source>
        <dbReference type="Proteomes" id="UP000306196"/>
    </source>
</evidence>
<evidence type="ECO:0000256" key="3">
    <source>
        <dbReference type="ARBA" id="ARBA00022692"/>
    </source>
</evidence>
<feature type="transmembrane region" description="Helical" evidence="6">
    <location>
        <begin position="490"/>
        <end position="514"/>
    </location>
</feature>
<feature type="chain" id="PRO_5024281078" description="Iron permease" evidence="7">
    <location>
        <begin position="27"/>
        <end position="771"/>
    </location>
</feature>
<reference evidence="8 9" key="1">
    <citation type="submission" date="2019-05" db="EMBL/GenBank/DDBJ databases">
        <title>Verrucobacter flavum gen. nov., sp. nov. a new member of the family Verrucomicrobiaceae.</title>
        <authorList>
            <person name="Szuroczki S."/>
            <person name="Abbaszade G."/>
            <person name="Szabo A."/>
            <person name="Felfoldi T."/>
            <person name="Schumann P."/>
            <person name="Boka K."/>
            <person name="Keki Z."/>
            <person name="Toumi M."/>
            <person name="Toth E."/>
        </authorList>
    </citation>
    <scope>NUCLEOTIDE SEQUENCE [LARGE SCALE GENOMIC DNA]</scope>
    <source>
        <strain evidence="8 9">MG-N-17</strain>
    </source>
</reference>
<dbReference type="GO" id="GO:0033573">
    <property type="term" value="C:high-affinity iron permease complex"/>
    <property type="evidence" value="ECO:0007669"/>
    <property type="project" value="InterPro"/>
</dbReference>
<dbReference type="InterPro" id="IPR004923">
    <property type="entry name" value="FTR1/Fip1/EfeU"/>
</dbReference>
<feature type="transmembrane region" description="Helical" evidence="6">
    <location>
        <begin position="526"/>
        <end position="548"/>
    </location>
</feature>
<evidence type="ECO:0000256" key="5">
    <source>
        <dbReference type="ARBA" id="ARBA00023136"/>
    </source>
</evidence>
<keyword evidence="4 6" id="KW-1133">Transmembrane helix</keyword>
<feature type="transmembrane region" description="Helical" evidence="6">
    <location>
        <begin position="671"/>
        <end position="694"/>
    </location>
</feature>
<dbReference type="GO" id="GO:0015093">
    <property type="term" value="F:ferrous iron transmembrane transporter activity"/>
    <property type="evidence" value="ECO:0007669"/>
    <property type="project" value="TreeGrafter"/>
</dbReference>
<comment type="similarity">
    <text evidence="2">Belongs to the oxidase-dependent Fe transporter (OFeT) (TC 9.A.10.1) family.</text>
</comment>
<feature type="transmembrane region" description="Helical" evidence="6">
    <location>
        <begin position="604"/>
        <end position="620"/>
    </location>
</feature>
<dbReference type="AlphaFoldDB" id="A0A5R8KA83"/>
<dbReference type="PANTHER" id="PTHR31632:SF2">
    <property type="entry name" value="PLASMA MEMBRANE IRON PERMEASE"/>
    <property type="match status" value="1"/>
</dbReference>
<sequence>MSQFFFAVSLALLTFATALLPQSAKADAIDDTAALQRVIDEALLDLHGERWTPDSLTKLDTQRQAFRQQLQSAEAQAIWDQTLPTDPGQQLGNLQARLQHVAALEMLHYQQKGDVQAAREWRSIIKLPKYASSVEGAMALQRLGGEKKHQYEVSRLLAREYLLWQITRAREKSDAFNRLAEEQRATPTLVNARASEIQALSQFPASLLQLALPDFQAKTPDLANFEKVLGAPAAQLPPTIGEWRLALESQYPNLLSPEDIQRRENIVLKLLRLIPMEYQSGVRDGEIVIPIEYREAKTFTIQCQQIINELMPVWRQSKGEALQQHGPKLLDSLGDLERLISKKESQKQIESQIKLVSNTLQDDFGLALKRFGSASDIVAEAALEIRSLLGQSLAAAQAGQWRKAETHRLDAYVNFDLELEARAMPRDPNLALSAEKTFLDGSNGKPGIKAALDSRLSGDELTASYQRSFDAIEETVALLKVGLSPGAATLSAVLIVLREGLEAVVILAALLAGLRGPENAGIRRQVGIGAWLALAASAALFVLSRQLLAGLSKYGETLEAVISIIAVIILLMVTNWVFHKYYWTGWNAKLRELSKAAQRQKGTGFEHLALVGVGFTTIFREGFETTLFMQSLILEAGLPAVLKGLAIGGTAITILGFAVFYIGAKMPYRKMLVYTGMLVVLVLFTFIGSTTRIMQTVGWLPVHPIPGFSLPNWTGVWLGIYPTWEGIIAPFLAFAYVGGAWLWVKLSSLKAQKDTPATVTDSSRPKPVAVR</sequence>
<evidence type="ECO:0000256" key="7">
    <source>
        <dbReference type="SAM" id="SignalP"/>
    </source>
</evidence>
<keyword evidence="5 6" id="KW-0472">Membrane</keyword>
<gene>
    <name evidence="8" type="ORF">FEM03_19235</name>
</gene>
<comment type="caution">
    <text evidence="8">The sequence shown here is derived from an EMBL/GenBank/DDBJ whole genome shotgun (WGS) entry which is preliminary data.</text>
</comment>
<dbReference type="RefSeq" id="WP_138087919.1">
    <property type="nucleotide sequence ID" value="NZ_VAUV01000015.1"/>
</dbReference>
<dbReference type="Pfam" id="PF03239">
    <property type="entry name" value="FTR1"/>
    <property type="match status" value="1"/>
</dbReference>
<proteinExistence type="inferred from homology"/>